<reference evidence="3" key="1">
    <citation type="submission" date="2017-02" db="UniProtKB">
        <authorList>
            <consortium name="WormBaseParasite"/>
        </authorList>
    </citation>
    <scope>IDENTIFICATION</scope>
</reference>
<protein>
    <submittedName>
        <fullName evidence="3">Secreted protein</fullName>
    </submittedName>
</protein>
<dbReference type="Proteomes" id="UP000276776">
    <property type="component" value="Unassembled WGS sequence"/>
</dbReference>
<dbReference type="WBParaSite" id="TCLT_0001005801-mRNA-1">
    <property type="protein sequence ID" value="TCLT_0001005801-mRNA-1"/>
    <property type="gene ID" value="TCLT_0001005801"/>
</dbReference>
<evidence type="ECO:0000313" key="1">
    <source>
        <dbReference type="EMBL" id="VDN07719.1"/>
    </source>
</evidence>
<dbReference type="EMBL" id="UYYF01004954">
    <property type="protein sequence ID" value="VDN07719.1"/>
    <property type="molecule type" value="Genomic_DNA"/>
</dbReference>
<evidence type="ECO:0000313" key="2">
    <source>
        <dbReference type="Proteomes" id="UP000276776"/>
    </source>
</evidence>
<reference evidence="1 2" key="2">
    <citation type="submission" date="2018-11" db="EMBL/GenBank/DDBJ databases">
        <authorList>
            <consortium name="Pathogen Informatics"/>
        </authorList>
    </citation>
    <scope>NUCLEOTIDE SEQUENCE [LARGE SCALE GENOMIC DNA]</scope>
</reference>
<accession>A0A0N5DA72</accession>
<organism evidence="3">
    <name type="scientific">Thelazia callipaeda</name>
    <name type="common">Oriental eyeworm</name>
    <name type="synonym">Parasitic nematode</name>
    <dbReference type="NCBI Taxonomy" id="103827"/>
    <lineage>
        <taxon>Eukaryota</taxon>
        <taxon>Metazoa</taxon>
        <taxon>Ecdysozoa</taxon>
        <taxon>Nematoda</taxon>
        <taxon>Chromadorea</taxon>
        <taxon>Rhabditida</taxon>
        <taxon>Spirurina</taxon>
        <taxon>Spiruromorpha</taxon>
        <taxon>Thelazioidea</taxon>
        <taxon>Thelaziidae</taxon>
        <taxon>Thelazia</taxon>
    </lineage>
</organism>
<proteinExistence type="predicted"/>
<keyword evidence="2" id="KW-1185">Reference proteome</keyword>
<name>A0A0N5DA72_THECL</name>
<dbReference type="AlphaFoldDB" id="A0A0N5DA72"/>
<evidence type="ECO:0000313" key="3">
    <source>
        <dbReference type="WBParaSite" id="TCLT_0001005801-mRNA-1"/>
    </source>
</evidence>
<sequence>MSRAIGLLNVRRSAVLLKRCRAIILSKLSYFLLSTTFGDVGSVGAAEFNCSRLPALASRAGFTAIIIADSFTWRILLRTAFCKVNDIYFFKCRSDCFHFLLSLPHVTIGCEDSEPICGWK</sequence>
<gene>
    <name evidence="1" type="ORF">TCLT_LOCUS10047</name>
</gene>